<keyword evidence="3" id="KW-1185">Reference proteome</keyword>
<evidence type="ECO:0000256" key="1">
    <source>
        <dbReference type="SAM" id="SignalP"/>
    </source>
</evidence>
<evidence type="ECO:0000313" key="3">
    <source>
        <dbReference type="Proteomes" id="UP000694287"/>
    </source>
</evidence>
<dbReference type="EMBL" id="JADQDK010000001">
    <property type="protein sequence ID" value="MBW0135452.1"/>
    <property type="molecule type" value="Genomic_DNA"/>
</dbReference>
<feature type="signal peptide" evidence="1">
    <location>
        <begin position="1"/>
        <end position="16"/>
    </location>
</feature>
<gene>
    <name evidence="2" type="ORF">I4I81_14460</name>
</gene>
<feature type="chain" id="PRO_5047448703" description="DUF4439 domain-containing protein" evidence="1">
    <location>
        <begin position="17"/>
        <end position="147"/>
    </location>
</feature>
<comment type="caution">
    <text evidence="2">The sequence shown here is derived from an EMBL/GenBank/DDBJ whole genome shotgun (WGS) entry which is preliminary data.</text>
</comment>
<proteinExistence type="predicted"/>
<name>A0ABS6UTD4_9PSEU</name>
<evidence type="ECO:0000313" key="2">
    <source>
        <dbReference type="EMBL" id="MBW0135452.1"/>
    </source>
</evidence>
<accession>A0ABS6UTD4</accession>
<reference evidence="2 3" key="1">
    <citation type="submission" date="2020-11" db="EMBL/GenBank/DDBJ databases">
        <title>Pseudonocardia abyssalis sp. nov. and Pseudonocardia oceani sp. nov., description and phylogenomic analysis of two novel actinomycetes isolated from the deep Southern Ocean.</title>
        <authorList>
            <person name="Parra J."/>
        </authorList>
    </citation>
    <scope>NUCLEOTIDE SEQUENCE [LARGE SCALE GENOMIC DNA]</scope>
    <source>
        <strain evidence="2 3">KRD-168</strain>
    </source>
</reference>
<organism evidence="2 3">
    <name type="scientific">Pseudonocardia abyssalis</name>
    <dbReference type="NCBI Taxonomy" id="2792008"/>
    <lineage>
        <taxon>Bacteria</taxon>
        <taxon>Bacillati</taxon>
        <taxon>Actinomycetota</taxon>
        <taxon>Actinomycetes</taxon>
        <taxon>Pseudonocardiales</taxon>
        <taxon>Pseudonocardiaceae</taxon>
        <taxon>Pseudonocardia</taxon>
    </lineage>
</organism>
<evidence type="ECO:0008006" key="4">
    <source>
        <dbReference type="Google" id="ProtNLM"/>
    </source>
</evidence>
<protein>
    <recommendedName>
        <fullName evidence="4">DUF4439 domain-containing protein</fullName>
    </recommendedName>
</protein>
<keyword evidence="1" id="KW-0732">Signal</keyword>
<sequence length="147" mass="13711">MLAALVLAPVALSPLAAGCAAVGLDDGPDPLIALADAARADALLAAAVVADDPGLAARVDPLQAARTAHAAALDAEVARLAGDPEPGTAAAAPAPAAPAVADLAALRAAVTASARAAAEAALGLPAARVGLVASISACCATYGAVLG</sequence>
<dbReference type="Proteomes" id="UP000694287">
    <property type="component" value="Unassembled WGS sequence"/>
</dbReference>